<accession>A0ABT3QL83</accession>
<evidence type="ECO:0000256" key="1">
    <source>
        <dbReference type="SAM" id="MobiDB-lite"/>
    </source>
</evidence>
<dbReference type="EMBL" id="JAPHAV010000001">
    <property type="protein sequence ID" value="MCX2696361.1"/>
    <property type="molecule type" value="Genomic_DNA"/>
</dbReference>
<organism evidence="2 3">
    <name type="scientific">Ochrobactrum chromiisoli</name>
    <dbReference type="NCBI Taxonomy" id="2993941"/>
    <lineage>
        <taxon>Bacteria</taxon>
        <taxon>Pseudomonadati</taxon>
        <taxon>Pseudomonadota</taxon>
        <taxon>Alphaproteobacteria</taxon>
        <taxon>Hyphomicrobiales</taxon>
        <taxon>Brucellaceae</taxon>
        <taxon>Brucella/Ochrobactrum group</taxon>
        <taxon>Ochrobactrum</taxon>
    </lineage>
</organism>
<evidence type="ECO:0000313" key="2">
    <source>
        <dbReference type="EMBL" id="MCX2696361.1"/>
    </source>
</evidence>
<gene>
    <name evidence="2" type="ORF">OPR82_06165</name>
</gene>
<feature type="region of interest" description="Disordered" evidence="1">
    <location>
        <begin position="1"/>
        <end position="32"/>
    </location>
</feature>
<keyword evidence="3" id="KW-1185">Reference proteome</keyword>
<comment type="caution">
    <text evidence="2">The sequence shown here is derived from an EMBL/GenBank/DDBJ whole genome shotgun (WGS) entry which is preliminary data.</text>
</comment>
<feature type="compositionally biased region" description="Basic and acidic residues" evidence="1">
    <location>
        <begin position="1"/>
        <end position="31"/>
    </location>
</feature>
<reference evidence="2 3" key="1">
    <citation type="submission" date="2022-11" db="EMBL/GenBank/DDBJ databases">
        <title>Brucella sp. YY2X, whole genome shotgun sequencing project.</title>
        <authorList>
            <person name="Yang Y."/>
        </authorList>
    </citation>
    <scope>NUCLEOTIDE SEQUENCE [LARGE SCALE GENOMIC DNA]</scope>
    <source>
        <strain evidence="2 3">YY2X</strain>
    </source>
</reference>
<sequence>MTEYDPRDDSRKSYDVAVEAKRKRGDTHWPERLTPPEAKPFWLRCGSCDHEWIGLHTPMEMSEFSRRLASITCPSCGADKNIFHIPAPEAQSNGE</sequence>
<evidence type="ECO:0000313" key="3">
    <source>
        <dbReference type="Proteomes" id="UP001301216"/>
    </source>
</evidence>
<name>A0ABT3QL83_9HYPH</name>
<protein>
    <recommendedName>
        <fullName evidence="4">Zinc ribbon domain-containing protein</fullName>
    </recommendedName>
</protein>
<dbReference type="RefSeq" id="WP_265983660.1">
    <property type="nucleotide sequence ID" value="NZ_JAPHAV010000001.1"/>
</dbReference>
<evidence type="ECO:0008006" key="4">
    <source>
        <dbReference type="Google" id="ProtNLM"/>
    </source>
</evidence>
<proteinExistence type="predicted"/>
<dbReference type="Proteomes" id="UP001301216">
    <property type="component" value="Unassembled WGS sequence"/>
</dbReference>